<keyword evidence="1" id="KW-0472">Membrane</keyword>
<dbReference type="EMBL" id="AMRI01000041">
    <property type="protein sequence ID" value="EKE67451.1"/>
    <property type="molecule type" value="Genomic_DNA"/>
</dbReference>
<evidence type="ECO:0000256" key="1">
    <source>
        <dbReference type="SAM" id="Phobius"/>
    </source>
</evidence>
<keyword evidence="1" id="KW-0812">Transmembrane</keyword>
<evidence type="ECO:0000313" key="3">
    <source>
        <dbReference type="Proteomes" id="UP000006755"/>
    </source>
</evidence>
<name>K2IC04_9GAMM</name>
<evidence type="ECO:0000313" key="2">
    <source>
        <dbReference type="EMBL" id="EKE67451.1"/>
    </source>
</evidence>
<dbReference type="STRING" id="745411.B3C1_18617"/>
<accession>K2IC04</accession>
<protein>
    <recommendedName>
        <fullName evidence="4">MSHA biogenesis protein MshI</fullName>
    </recommendedName>
</protein>
<proteinExistence type="predicted"/>
<evidence type="ECO:0008006" key="4">
    <source>
        <dbReference type="Google" id="ProtNLM"/>
    </source>
</evidence>
<feature type="transmembrane region" description="Helical" evidence="1">
    <location>
        <begin position="21"/>
        <end position="44"/>
    </location>
</feature>
<dbReference type="RefSeq" id="WP_008486752.1">
    <property type="nucleotide sequence ID" value="NZ_AMRI01000041.1"/>
</dbReference>
<keyword evidence="1" id="KW-1133">Transmembrane helix</keyword>
<dbReference type="Proteomes" id="UP000006755">
    <property type="component" value="Unassembled WGS sequence"/>
</dbReference>
<comment type="caution">
    <text evidence="2">The sequence shown here is derived from an EMBL/GenBank/DDBJ whole genome shotgun (WGS) entry which is preliminary data.</text>
</comment>
<dbReference type="eggNOG" id="COG3166">
    <property type="taxonomic scope" value="Bacteria"/>
</dbReference>
<reference evidence="2 3" key="1">
    <citation type="journal article" date="2012" name="J. Bacteriol.">
        <title>Genome Sequence of Gallaecimonas xiamenensis Type Strain 3-C-1.</title>
        <authorList>
            <person name="Lai Q."/>
            <person name="Wang L."/>
            <person name="Wang W."/>
            <person name="Shao Z."/>
        </authorList>
    </citation>
    <scope>NUCLEOTIDE SEQUENCE [LARGE SCALE GENOMIC DNA]</scope>
    <source>
        <strain evidence="2 3">3-C-1</strain>
    </source>
</reference>
<keyword evidence="3" id="KW-1185">Reference proteome</keyword>
<dbReference type="OrthoDB" id="6876592at2"/>
<gene>
    <name evidence="2" type="ORF">B3C1_18617</name>
</gene>
<dbReference type="AlphaFoldDB" id="K2IC04"/>
<sequence>MKHWLNLLSDDLKPAKERLSAQTLLGSWLLGSLVLALALGWGYWQKASLNQADRQLQQQRQQVAGQLEQAEARLKARQPDPQLLASRDALKARIQSNASLLDRIDQLDHSGQGGFSGILTALAHRSQDGLWLSKVAIRGDLLSLAGSTREASLVPVWVQGFAKEPALAGRSFGQVQIQRSDQGDLHFSLNSGGSHEAP</sequence>
<organism evidence="2 3">
    <name type="scientific">Gallaecimonas xiamenensis 3-C-1</name>
    <dbReference type="NCBI Taxonomy" id="745411"/>
    <lineage>
        <taxon>Bacteria</taxon>
        <taxon>Pseudomonadati</taxon>
        <taxon>Pseudomonadota</taxon>
        <taxon>Gammaproteobacteria</taxon>
        <taxon>Enterobacterales</taxon>
        <taxon>Gallaecimonadaceae</taxon>
        <taxon>Gallaecimonas</taxon>
    </lineage>
</organism>